<dbReference type="Gene3D" id="2.60.40.1900">
    <property type="entry name" value="Beta-microseminoprotein (PSP94) domain"/>
    <property type="match status" value="1"/>
</dbReference>
<comment type="caution">
    <text evidence="6">The sequence shown here is derived from an EMBL/GenBank/DDBJ whole genome shotgun (WGS) entry which is preliminary data.</text>
</comment>
<accession>A0ABR0Y3F7</accession>
<dbReference type="PANTHER" id="PTHR10500">
    <property type="entry name" value="BETA-MICROSEMINOPROTEIN"/>
    <property type="match status" value="1"/>
</dbReference>
<feature type="chain" id="PRO_5045031385" evidence="5">
    <location>
        <begin position="30"/>
        <end position="132"/>
    </location>
</feature>
<keyword evidence="3" id="KW-0964">Secreted</keyword>
<name>A0ABR0Y3F7_HUSHU</name>
<organism evidence="6 8">
    <name type="scientific">Huso huso</name>
    <name type="common">Beluga</name>
    <name type="synonym">Acipenser huso</name>
    <dbReference type="NCBI Taxonomy" id="61971"/>
    <lineage>
        <taxon>Eukaryota</taxon>
        <taxon>Metazoa</taxon>
        <taxon>Chordata</taxon>
        <taxon>Craniata</taxon>
        <taxon>Vertebrata</taxon>
        <taxon>Euteleostomi</taxon>
        <taxon>Actinopterygii</taxon>
        <taxon>Chondrostei</taxon>
        <taxon>Acipenseriformes</taxon>
        <taxon>Acipenseridae</taxon>
        <taxon>Huso</taxon>
    </lineage>
</organism>
<evidence type="ECO:0000256" key="2">
    <source>
        <dbReference type="ARBA" id="ARBA00010352"/>
    </source>
</evidence>
<feature type="signal peptide" evidence="5">
    <location>
        <begin position="1"/>
        <end position="29"/>
    </location>
</feature>
<reference evidence="6 8" key="1">
    <citation type="submission" date="2021-05" db="EMBL/GenBank/DDBJ databases">
        <authorList>
            <person name="Zahm M."/>
            <person name="Klopp C."/>
            <person name="Cabau C."/>
            <person name="Kuhl H."/>
            <person name="Suciu R."/>
            <person name="Ciorpac M."/>
            <person name="Holostenco D."/>
            <person name="Gessner J."/>
            <person name="Wuertz S."/>
            <person name="Hohne C."/>
            <person name="Stock M."/>
            <person name="Gislard M."/>
            <person name="Lluch J."/>
            <person name="Milhes M."/>
            <person name="Lampietro C."/>
            <person name="Lopez Roques C."/>
            <person name="Donnadieu C."/>
            <person name="Du K."/>
            <person name="Schartl M."/>
            <person name="Guiguen Y."/>
        </authorList>
    </citation>
    <scope>NUCLEOTIDE SEQUENCE [LARGE SCALE GENOMIC DNA]</scope>
    <source>
        <strain evidence="6">Hh-F2</strain>
        <tissue evidence="6">Blood</tissue>
    </source>
</reference>
<evidence type="ECO:0000313" key="7">
    <source>
        <dbReference type="EMBL" id="KAK6471340.1"/>
    </source>
</evidence>
<evidence type="ECO:0000256" key="1">
    <source>
        <dbReference type="ARBA" id="ARBA00004613"/>
    </source>
</evidence>
<keyword evidence="8" id="KW-1185">Reference proteome</keyword>
<keyword evidence="5" id="KW-0732">Signal</keyword>
<comment type="similarity">
    <text evidence="2">Belongs to the beta-microseminoprotein family.</text>
</comment>
<dbReference type="Proteomes" id="UP001369086">
    <property type="component" value="Unassembled WGS sequence"/>
</dbReference>
<gene>
    <name evidence="7" type="ORF">HHUSO_G29720</name>
    <name evidence="6" type="ORF">HHUSO_G35504</name>
</gene>
<dbReference type="Pfam" id="PF05825">
    <property type="entry name" value="PSP94"/>
    <property type="match status" value="1"/>
</dbReference>
<dbReference type="PANTHER" id="PTHR10500:SF6">
    <property type="entry name" value="PROSTATE-ASSOCIATED MICROSEMINOPROTEIN"/>
    <property type="match status" value="1"/>
</dbReference>
<proteinExistence type="inferred from homology"/>
<evidence type="ECO:0000313" key="6">
    <source>
        <dbReference type="EMBL" id="KAK6467124.1"/>
    </source>
</evidence>
<dbReference type="EMBL" id="JAHFZB010000032">
    <property type="protein sequence ID" value="KAK6471340.1"/>
    <property type="molecule type" value="Genomic_DNA"/>
</dbReference>
<dbReference type="InterPro" id="IPR008735">
    <property type="entry name" value="PSP94"/>
</dbReference>
<evidence type="ECO:0000256" key="4">
    <source>
        <dbReference type="ARBA" id="ARBA00023157"/>
    </source>
</evidence>
<keyword evidence="4" id="KW-1015">Disulfide bond</keyword>
<comment type="subcellular location">
    <subcellularLocation>
        <location evidence="1">Secreted</location>
    </subcellularLocation>
</comment>
<dbReference type="EMBL" id="JAHFZB010000051">
    <property type="protein sequence ID" value="KAK6467124.1"/>
    <property type="molecule type" value="Genomic_DNA"/>
</dbReference>
<evidence type="ECO:0000313" key="8">
    <source>
        <dbReference type="Proteomes" id="UP001369086"/>
    </source>
</evidence>
<evidence type="ECO:0000256" key="5">
    <source>
        <dbReference type="SAM" id="SignalP"/>
    </source>
</evidence>
<sequence>MQSPAFVFWGRRLLLLSAVLYPWAADASGECYFNSKASCEHKGQVFGIGETWLTKECYQCICLNPFGVGCCDDGQQPVDYPDWCEVIRKPDSCSVAVVMRANHKIPCIANTARSRLRGSERTVWKEPNDPLY</sequence>
<protein>
    <submittedName>
        <fullName evidence="6">Prostate-associated microseminoprotein-like</fullName>
    </submittedName>
</protein>
<evidence type="ECO:0000256" key="3">
    <source>
        <dbReference type="ARBA" id="ARBA00022525"/>
    </source>
</evidence>